<dbReference type="eggNOG" id="ENOG502QUV6">
    <property type="taxonomic scope" value="Eukaryota"/>
</dbReference>
<evidence type="ECO:0000313" key="6">
    <source>
        <dbReference type="Proteomes" id="UP000026961"/>
    </source>
</evidence>
<dbReference type="PANTHER" id="PTHR31636">
    <property type="entry name" value="OSJNBA0084A10.13 PROTEIN-RELATED"/>
    <property type="match status" value="1"/>
</dbReference>
<dbReference type="HOGENOM" id="CLU_404622_0_0_1"/>
<keyword evidence="6" id="KW-1185">Reference proteome</keyword>
<evidence type="ECO:0000256" key="3">
    <source>
        <dbReference type="PROSITE-ProRule" id="PRU01191"/>
    </source>
</evidence>
<reference evidence="5" key="1">
    <citation type="submission" date="2015-04" db="UniProtKB">
        <authorList>
            <consortium name="EnsemblPlants"/>
        </authorList>
    </citation>
    <scope>IDENTIFICATION</scope>
</reference>
<name>A0A0E0BJD5_9ORYZ</name>
<dbReference type="InterPro" id="IPR005202">
    <property type="entry name" value="TF_GRAS"/>
</dbReference>
<sequence>MGTTTMLNAADMAGGGAKLQQQQAPTSPTASVSESNIVASTASADPEANDALAGLQALRFDGGGGGGGDIDDVEIQSPDIALWESIFADQIGVSGAGADFLLSMSSAAASPRRDFMACSPKRDYMVTTSSPKRDYMVTSSPKRDYMVSSPKREYMVTSPRREMATSPRRATFSNLYTSSHGGGGGGGHHLHHQSYVHGGGMEGGGGGHGAQPQYGGLAGHGKGKAQSPLHKVYINNVGGGSGGGGVKSNTPSTLSCSSSYVVHGGESGLPSLPSMDPFLEEGYLGSYQLPEKAAGGVGGGGGGDINGSGASASVVTAPASSQLLPTLSECLAMPEPAAYRGGGDEVVAAAMAVAGELPVGAFVQPELYYGGGGEFGGEGMTPPLQHQMAADSSLHSMLGSVIQSEAEQEQDSGLQLVHLLLACADLVSKGDHPAALRHLHLLRRVASPLGDSMQRVASHFADALAARLSLLSSPTSASPSPRAAAAAAPYPFPPSPETLKVYQILYQACPYIKFAHFTANQAIFEAFHGEDRVHVVDLDILQGYQWPAFLQALAARPGGPPTLRLTGVGHPPAAVRETGRHLASLAASLRVPFEFHAAAADRLERLRPAALHRRVGEALAVNAVNRLHRVPSSHLLPLLSMIRDQAPKIITLVEQEAAHNGPYFLGRFLEALHYYSAIFDSLDATFPAESTARMKVEQSLLAPEIRNVVACEGAERVARHERLERWRRLMEGRGFEAVPLSAAAVGQSQVLLGLYGAGDGYRLTEDSGCLLLGWQDRAIIAASAWRC</sequence>
<feature type="short sequence motif" description="VHIID" evidence="3">
    <location>
        <begin position="533"/>
        <end position="537"/>
    </location>
</feature>
<organism evidence="5">
    <name type="scientific">Oryza glumipatula</name>
    <dbReference type="NCBI Taxonomy" id="40148"/>
    <lineage>
        <taxon>Eukaryota</taxon>
        <taxon>Viridiplantae</taxon>
        <taxon>Streptophyta</taxon>
        <taxon>Embryophyta</taxon>
        <taxon>Tracheophyta</taxon>
        <taxon>Spermatophyta</taxon>
        <taxon>Magnoliopsida</taxon>
        <taxon>Liliopsida</taxon>
        <taxon>Poales</taxon>
        <taxon>Poaceae</taxon>
        <taxon>BOP clade</taxon>
        <taxon>Oryzoideae</taxon>
        <taxon>Oryzeae</taxon>
        <taxon>Oryzinae</taxon>
        <taxon>Oryza</taxon>
    </lineage>
</organism>
<comment type="similarity">
    <text evidence="3">Belongs to the GRAS family.</text>
</comment>
<dbReference type="STRING" id="40148.A0A0E0BJD5"/>
<evidence type="ECO:0000256" key="4">
    <source>
        <dbReference type="SAM" id="MobiDB-lite"/>
    </source>
</evidence>
<evidence type="ECO:0000313" key="5">
    <source>
        <dbReference type="EnsemblPlants" id="OGLUM11G14080.1"/>
    </source>
</evidence>
<dbReference type="Pfam" id="PF03514">
    <property type="entry name" value="GRAS"/>
    <property type="match status" value="1"/>
</dbReference>
<protein>
    <submittedName>
        <fullName evidence="5">Uncharacterized protein</fullName>
    </submittedName>
</protein>
<evidence type="ECO:0000256" key="2">
    <source>
        <dbReference type="ARBA" id="ARBA00023163"/>
    </source>
</evidence>
<dbReference type="PROSITE" id="PS50985">
    <property type="entry name" value="GRAS"/>
    <property type="match status" value="1"/>
</dbReference>
<keyword evidence="1" id="KW-0805">Transcription regulation</keyword>
<feature type="region of interest" description="VHIID" evidence="3">
    <location>
        <begin position="502"/>
        <end position="567"/>
    </location>
</feature>
<feature type="compositionally biased region" description="Polar residues" evidence="4">
    <location>
        <begin position="25"/>
        <end position="34"/>
    </location>
</feature>
<proteinExistence type="inferred from homology"/>
<feature type="region of interest" description="Disordered" evidence="4">
    <location>
        <begin position="14"/>
        <end position="34"/>
    </location>
</feature>
<feature type="region of interest" description="SAW" evidence="3">
    <location>
        <begin position="710"/>
        <end position="786"/>
    </location>
</feature>
<dbReference type="AlphaFoldDB" id="A0A0E0BJD5"/>
<dbReference type="Gramene" id="OGLUM11G14080.1">
    <property type="protein sequence ID" value="OGLUM11G14080.1"/>
    <property type="gene ID" value="OGLUM11G14080"/>
</dbReference>
<dbReference type="EnsemblPlants" id="OGLUM11G14080.1">
    <property type="protein sequence ID" value="OGLUM11G14080.1"/>
    <property type="gene ID" value="OGLUM11G14080"/>
</dbReference>
<accession>A0A0E0BJD5</accession>
<comment type="caution">
    <text evidence="3">Lacks conserved residue(s) required for the propagation of feature annotation.</text>
</comment>
<keyword evidence="2" id="KW-0804">Transcription</keyword>
<evidence type="ECO:0000256" key="1">
    <source>
        <dbReference type="ARBA" id="ARBA00023015"/>
    </source>
</evidence>
<feature type="region of interest" description="Leucine repeat II (LRII)" evidence="3">
    <location>
        <begin position="577"/>
        <end position="609"/>
    </location>
</feature>
<reference evidence="5" key="2">
    <citation type="submission" date="2018-05" db="EMBL/GenBank/DDBJ databases">
        <title>OgluRS3 (Oryza glumaepatula Reference Sequence Version 3).</title>
        <authorList>
            <person name="Zhang J."/>
            <person name="Kudrna D."/>
            <person name="Lee S."/>
            <person name="Talag J."/>
            <person name="Welchert J."/>
            <person name="Wing R.A."/>
        </authorList>
    </citation>
    <scope>NUCLEOTIDE SEQUENCE [LARGE SCALE GENOMIC DNA]</scope>
</reference>
<dbReference type="Proteomes" id="UP000026961">
    <property type="component" value="Chromosome 11"/>
</dbReference>